<name>A0A6G1EDK4_9ORYZ</name>
<proteinExistence type="predicted"/>
<evidence type="ECO:0000313" key="1">
    <source>
        <dbReference type="EMBL" id="KAF0922880.1"/>
    </source>
</evidence>
<protein>
    <submittedName>
        <fullName evidence="1">Uncharacterized protein</fullName>
    </submittedName>
</protein>
<dbReference type="AlphaFoldDB" id="A0A6G1EDK4"/>
<dbReference type="Proteomes" id="UP000479710">
    <property type="component" value="Unassembled WGS sequence"/>
</dbReference>
<dbReference type="EMBL" id="SPHZ02000003">
    <property type="protein sequence ID" value="KAF0922880.1"/>
    <property type="molecule type" value="Genomic_DNA"/>
</dbReference>
<accession>A0A6G1EDK4</accession>
<gene>
    <name evidence="1" type="ORF">E2562_002129</name>
</gene>
<sequence>MQKPTSTSARSAVSDLDLILGSFNISLNVVYPAPAAGLHVVTTARFVPFQPVTASLLGQRAASCSVKPSASPGATAHAFAFPGLMSLWRRRAHVIFVYTDGVTGGKLELFVELVLSVNADVMALAFACMAALPPHFRRRIRELPPPAASSLLRII</sequence>
<keyword evidence="2" id="KW-1185">Reference proteome</keyword>
<organism evidence="1 2">
    <name type="scientific">Oryza meyeriana var. granulata</name>
    <dbReference type="NCBI Taxonomy" id="110450"/>
    <lineage>
        <taxon>Eukaryota</taxon>
        <taxon>Viridiplantae</taxon>
        <taxon>Streptophyta</taxon>
        <taxon>Embryophyta</taxon>
        <taxon>Tracheophyta</taxon>
        <taxon>Spermatophyta</taxon>
        <taxon>Magnoliopsida</taxon>
        <taxon>Liliopsida</taxon>
        <taxon>Poales</taxon>
        <taxon>Poaceae</taxon>
        <taxon>BOP clade</taxon>
        <taxon>Oryzoideae</taxon>
        <taxon>Oryzeae</taxon>
        <taxon>Oryzinae</taxon>
        <taxon>Oryza</taxon>
        <taxon>Oryza meyeriana</taxon>
    </lineage>
</organism>
<reference evidence="1 2" key="1">
    <citation type="submission" date="2019-11" db="EMBL/GenBank/DDBJ databases">
        <title>Whole genome sequence of Oryza granulata.</title>
        <authorList>
            <person name="Li W."/>
        </authorList>
    </citation>
    <scope>NUCLEOTIDE SEQUENCE [LARGE SCALE GENOMIC DNA]</scope>
    <source>
        <strain evidence="2">cv. Menghai</strain>
        <tissue evidence="1">Leaf</tissue>
    </source>
</reference>
<evidence type="ECO:0000313" key="2">
    <source>
        <dbReference type="Proteomes" id="UP000479710"/>
    </source>
</evidence>
<comment type="caution">
    <text evidence="1">The sequence shown here is derived from an EMBL/GenBank/DDBJ whole genome shotgun (WGS) entry which is preliminary data.</text>
</comment>